<dbReference type="STRING" id="389348.PNK_0354"/>
<organism evidence="1 2">
    <name type="scientific">Candidatus Protochlamydia naegleriophila</name>
    <dbReference type="NCBI Taxonomy" id="389348"/>
    <lineage>
        <taxon>Bacteria</taxon>
        <taxon>Pseudomonadati</taxon>
        <taxon>Chlamydiota</taxon>
        <taxon>Chlamydiia</taxon>
        <taxon>Parachlamydiales</taxon>
        <taxon>Parachlamydiaceae</taxon>
        <taxon>Candidatus Protochlamydia</taxon>
    </lineage>
</organism>
<name>A0A0U5JA58_9BACT</name>
<keyword evidence="2" id="KW-1185">Reference proteome</keyword>
<dbReference type="AlphaFoldDB" id="A0A0U5JA58"/>
<reference evidence="2" key="1">
    <citation type="submission" date="2015-09" db="EMBL/GenBank/DDBJ databases">
        <authorList>
            <person name="Bertelli C."/>
        </authorList>
    </citation>
    <scope>NUCLEOTIDE SEQUENCE [LARGE SCALE GENOMIC DNA]</scope>
    <source>
        <strain evidence="2">KNic</strain>
    </source>
</reference>
<accession>A0A0U5JA58</accession>
<dbReference type="PATRIC" id="fig|389348.3.peg.402"/>
<proteinExistence type="predicted"/>
<dbReference type="KEGG" id="pnl:PNK_0354"/>
<dbReference type="InParanoid" id="A0A0U5JA58"/>
<evidence type="ECO:0000313" key="2">
    <source>
        <dbReference type="Proteomes" id="UP000069902"/>
    </source>
</evidence>
<dbReference type="EMBL" id="LN879502">
    <property type="protein sequence ID" value="CUI15991.1"/>
    <property type="molecule type" value="Genomic_DNA"/>
</dbReference>
<protein>
    <submittedName>
        <fullName evidence="1">Uncharacterized protein</fullName>
    </submittedName>
</protein>
<sequence length="415" mass="45311">MEVAIIGIGAASVSLTEYYSLNVLQKYTDLIIPLKNIFTKDPSTLTATDYDIILNQIASLKDLAKNGATDTNGVETFKSFMNQDMVTHLNDIMRTLAIVNIPPDPNAPPLSTADKVATLQNWQYLTNFQIDVLGPLNAALGLQLTASQYTVKITNPGTGIVSDLTVAASPGRTLQSMLQLEYIGVANEQMAGKLGYLQDALSLSQQILQSLTAIQNISNQIQVSNKFPEFSLPNPTNDLDAYKKAYKQAASAYFNQIFPSAVPVANAAEQLLNAKQKLWNQLLALEGTSPTNNRNASGTLANAVFQVIKDISAAFSGIAMTGNPNLQNQLFSAVKKWIMDSQDQRIDETGGQGTAGQIQDRISTALKTGQNLEEGQREDVRRYLFIFQEFYKSAASMLQVLGNIFDKINRGITKQ</sequence>
<gene>
    <name evidence="1" type="ORF">PNK_0354</name>
</gene>
<evidence type="ECO:0000313" key="1">
    <source>
        <dbReference type="EMBL" id="CUI15991.1"/>
    </source>
</evidence>
<dbReference type="RefSeq" id="WP_032124979.1">
    <property type="nucleotide sequence ID" value="NZ_LN879502.1"/>
</dbReference>
<dbReference type="Proteomes" id="UP000069902">
    <property type="component" value="Chromosome cPNK"/>
</dbReference>